<dbReference type="InterPro" id="IPR036583">
    <property type="entry name" value="23S_rRNA_IVS_sf"/>
</dbReference>
<organism evidence="1 2">
    <name type="scientific">Roseivirga spongicola</name>
    <dbReference type="NCBI Taxonomy" id="333140"/>
    <lineage>
        <taxon>Bacteria</taxon>
        <taxon>Pseudomonadati</taxon>
        <taxon>Bacteroidota</taxon>
        <taxon>Cytophagia</taxon>
        <taxon>Cytophagales</taxon>
        <taxon>Roseivirgaceae</taxon>
        <taxon>Roseivirga</taxon>
    </lineage>
</organism>
<dbReference type="PANTHER" id="PTHR38471">
    <property type="entry name" value="FOUR HELIX BUNDLE PROTEIN"/>
    <property type="match status" value="1"/>
</dbReference>
<name>A0A150XFB6_9BACT</name>
<dbReference type="Pfam" id="PF05635">
    <property type="entry name" value="23S_rRNA_IVP"/>
    <property type="match status" value="1"/>
</dbReference>
<dbReference type="STRING" id="333140.AWW68_01070"/>
<dbReference type="RefSeq" id="WP_068215678.1">
    <property type="nucleotide sequence ID" value="NZ_CP139724.1"/>
</dbReference>
<dbReference type="EMBL" id="LRPC01000001">
    <property type="protein sequence ID" value="KYG77391.1"/>
    <property type="molecule type" value="Genomic_DNA"/>
</dbReference>
<dbReference type="Gene3D" id="1.20.1440.60">
    <property type="entry name" value="23S rRNA-intervening sequence"/>
    <property type="match status" value="1"/>
</dbReference>
<dbReference type="OrthoDB" id="9811959at2"/>
<sequence length="121" mass="14275">MKLEELRVYKRADELSDKIWNLVLDMNHFEKDTLGKQLARSADSISANIAEGFGRYFYKENRQFCFYSRGSLLETKSWINKCRRRNIISPENFEQLIKELEEVHISLNAYIKTIGKSPNHS</sequence>
<protein>
    <submittedName>
        <fullName evidence="1">Four helix bundle protein</fullName>
    </submittedName>
</protein>
<dbReference type="PANTHER" id="PTHR38471:SF2">
    <property type="entry name" value="FOUR HELIX BUNDLE PROTEIN"/>
    <property type="match status" value="1"/>
</dbReference>
<dbReference type="Proteomes" id="UP000075606">
    <property type="component" value="Unassembled WGS sequence"/>
</dbReference>
<dbReference type="InterPro" id="IPR012657">
    <property type="entry name" value="23S_rRNA-intervening_sequence"/>
</dbReference>
<dbReference type="SUPFAM" id="SSF158446">
    <property type="entry name" value="IVS-encoded protein-like"/>
    <property type="match status" value="1"/>
</dbReference>
<dbReference type="AlphaFoldDB" id="A0A150XFB6"/>
<accession>A0A150XFB6</accession>
<evidence type="ECO:0000313" key="2">
    <source>
        <dbReference type="Proteomes" id="UP000075606"/>
    </source>
</evidence>
<reference evidence="1 2" key="1">
    <citation type="submission" date="2016-01" db="EMBL/GenBank/DDBJ databases">
        <title>Genome sequencing of Roseivirga spongicola UST030701-084.</title>
        <authorList>
            <person name="Selvaratnam C."/>
            <person name="Thevarajoo S."/>
            <person name="Goh K.M."/>
            <person name="Ee R."/>
            <person name="Chan K.-G."/>
            <person name="Chong C.S."/>
        </authorList>
    </citation>
    <scope>NUCLEOTIDE SEQUENCE [LARGE SCALE GENOMIC DNA]</scope>
    <source>
        <strain evidence="1 2">UST030701-084</strain>
    </source>
</reference>
<dbReference type="NCBIfam" id="TIGR02436">
    <property type="entry name" value="four helix bundle protein"/>
    <property type="match status" value="1"/>
</dbReference>
<evidence type="ECO:0000313" key="1">
    <source>
        <dbReference type="EMBL" id="KYG77391.1"/>
    </source>
</evidence>
<keyword evidence="2" id="KW-1185">Reference proteome</keyword>
<comment type="caution">
    <text evidence="1">The sequence shown here is derived from an EMBL/GenBank/DDBJ whole genome shotgun (WGS) entry which is preliminary data.</text>
</comment>
<proteinExistence type="predicted"/>
<dbReference type="CDD" id="cd16377">
    <property type="entry name" value="23S_rRNA_IVP_like"/>
    <property type="match status" value="1"/>
</dbReference>
<gene>
    <name evidence="1" type="ORF">AWW68_01070</name>
</gene>